<dbReference type="InterPro" id="IPR027385">
    <property type="entry name" value="Beta-barrel_OMP"/>
</dbReference>
<evidence type="ECO:0000256" key="3">
    <source>
        <dbReference type="ARBA" id="ARBA00023136"/>
    </source>
</evidence>
<dbReference type="SUPFAM" id="SSF56925">
    <property type="entry name" value="OMPA-like"/>
    <property type="match status" value="1"/>
</dbReference>
<feature type="signal peptide" evidence="6">
    <location>
        <begin position="1"/>
        <end position="23"/>
    </location>
</feature>
<evidence type="ECO:0000256" key="6">
    <source>
        <dbReference type="SAM" id="SignalP"/>
    </source>
</evidence>
<feature type="chain" id="PRO_5028021473" evidence="6">
    <location>
        <begin position="24"/>
        <end position="211"/>
    </location>
</feature>
<protein>
    <submittedName>
        <fullName evidence="8">Membrane protein</fullName>
    </submittedName>
</protein>
<evidence type="ECO:0000256" key="5">
    <source>
        <dbReference type="ARBA" id="ARBA00038306"/>
    </source>
</evidence>
<evidence type="ECO:0000256" key="4">
    <source>
        <dbReference type="ARBA" id="ARBA00023237"/>
    </source>
</evidence>
<dbReference type="Pfam" id="PF13505">
    <property type="entry name" value="OMP_b-brl"/>
    <property type="match status" value="1"/>
</dbReference>
<dbReference type="InterPro" id="IPR051692">
    <property type="entry name" value="OMP-like"/>
</dbReference>
<keyword evidence="9" id="KW-1185">Reference proteome</keyword>
<dbReference type="PANTHER" id="PTHR34001:SF3">
    <property type="entry name" value="BLL7405 PROTEIN"/>
    <property type="match status" value="1"/>
</dbReference>
<dbReference type="Gene3D" id="2.40.160.20">
    <property type="match status" value="1"/>
</dbReference>
<proteinExistence type="inferred from homology"/>
<evidence type="ECO:0000313" key="8">
    <source>
        <dbReference type="EMBL" id="BCJ90132.1"/>
    </source>
</evidence>
<evidence type="ECO:0000256" key="1">
    <source>
        <dbReference type="ARBA" id="ARBA00004442"/>
    </source>
</evidence>
<evidence type="ECO:0000313" key="9">
    <source>
        <dbReference type="Proteomes" id="UP000515317"/>
    </source>
</evidence>
<gene>
    <name evidence="8" type="ORF">IZ6_08670</name>
</gene>
<name>A0A6S6QS75_9HYPH</name>
<keyword evidence="3" id="KW-0472">Membrane</keyword>
<sequence>MKTKIASLAAAAAFVALTPAAFAADMPVAAPPVQAMVPEEASFDWTGFYVGAYGGYAFGESNVDGLGESDIEGALAGGTVGYNQQYGQFVLGIEADGGWSGADNDDDAATYDADIGWLSTVRGRVGYSFDSFMIYGTGGAAIGEVNIDDGVTDESDTRLGWTAGAGVEAALTDNISVKGEYLYVDLGDEELGGSDVDINAHTVRGGINYRF</sequence>
<reference evidence="8 9" key="1">
    <citation type="submission" date="2020-08" db="EMBL/GenBank/DDBJ databases">
        <title>Genome sequence of Rhizobiales bacterium strain IZ6.</title>
        <authorList>
            <person name="Nakai R."/>
            <person name="Naganuma T."/>
        </authorList>
    </citation>
    <scope>NUCLEOTIDE SEQUENCE [LARGE SCALE GENOMIC DNA]</scope>
    <source>
        <strain evidence="8 9">IZ6</strain>
    </source>
</reference>
<feature type="domain" description="Outer membrane protein beta-barrel" evidence="7">
    <location>
        <begin position="35"/>
        <end position="211"/>
    </location>
</feature>
<dbReference type="Proteomes" id="UP000515317">
    <property type="component" value="Chromosome"/>
</dbReference>
<comment type="similarity">
    <text evidence="5">Belongs to the Omp25/RopB family.</text>
</comment>
<keyword evidence="4" id="KW-0998">Cell outer membrane</keyword>
<dbReference type="KEGG" id="tso:IZ6_08670"/>
<comment type="subcellular location">
    <subcellularLocation>
        <location evidence="1">Cell outer membrane</location>
    </subcellularLocation>
</comment>
<dbReference type="GO" id="GO:0009279">
    <property type="term" value="C:cell outer membrane"/>
    <property type="evidence" value="ECO:0007669"/>
    <property type="project" value="UniProtKB-SubCell"/>
</dbReference>
<evidence type="ECO:0000259" key="7">
    <source>
        <dbReference type="Pfam" id="PF13505"/>
    </source>
</evidence>
<organism evidence="8 9">
    <name type="scientific">Terrihabitans soli</name>
    <dbReference type="NCBI Taxonomy" id="708113"/>
    <lineage>
        <taxon>Bacteria</taxon>
        <taxon>Pseudomonadati</taxon>
        <taxon>Pseudomonadota</taxon>
        <taxon>Alphaproteobacteria</taxon>
        <taxon>Hyphomicrobiales</taxon>
        <taxon>Terrihabitans</taxon>
    </lineage>
</organism>
<dbReference type="PANTHER" id="PTHR34001">
    <property type="entry name" value="BLL7405 PROTEIN"/>
    <property type="match status" value="1"/>
</dbReference>
<dbReference type="InterPro" id="IPR011250">
    <property type="entry name" value="OMP/PagP_B-barrel"/>
</dbReference>
<dbReference type="RefSeq" id="WP_222876785.1">
    <property type="nucleotide sequence ID" value="NZ_AP023361.1"/>
</dbReference>
<dbReference type="AlphaFoldDB" id="A0A6S6QS75"/>
<keyword evidence="2 6" id="KW-0732">Signal</keyword>
<evidence type="ECO:0000256" key="2">
    <source>
        <dbReference type="ARBA" id="ARBA00022729"/>
    </source>
</evidence>
<accession>A0A6S6QS75</accession>
<dbReference type="EMBL" id="AP023361">
    <property type="protein sequence ID" value="BCJ90132.1"/>
    <property type="molecule type" value="Genomic_DNA"/>
</dbReference>